<dbReference type="GO" id="GO:0005829">
    <property type="term" value="C:cytosol"/>
    <property type="evidence" value="ECO:0007669"/>
    <property type="project" value="TreeGrafter"/>
</dbReference>
<dbReference type="AlphaFoldDB" id="A0A9E7H2E6"/>
<evidence type="ECO:0000313" key="8">
    <source>
        <dbReference type="Proteomes" id="UP001055439"/>
    </source>
</evidence>
<dbReference type="PANTHER" id="PTHR31223">
    <property type="entry name" value="LOG FAMILY PROTEIN YJL055W"/>
    <property type="match status" value="1"/>
</dbReference>
<keyword evidence="3 6" id="KW-0203">Cytokinin biosynthesis</keyword>
<comment type="catalytic activity">
    <reaction evidence="5 6">
        <text>9-ribosyl-trans-zeatin 5'-phosphate + H2O = trans-zeatin + D-ribose 5-phosphate</text>
        <dbReference type="Rhea" id="RHEA:48564"/>
        <dbReference type="ChEBI" id="CHEBI:15377"/>
        <dbReference type="ChEBI" id="CHEBI:16522"/>
        <dbReference type="ChEBI" id="CHEBI:78346"/>
        <dbReference type="ChEBI" id="CHEBI:87947"/>
        <dbReference type="EC" id="3.2.2.n1"/>
    </reaction>
</comment>
<accession>A0A9E7H2E6</accession>
<organism evidence="7 8">
    <name type="scientific">Musa troglodytarum</name>
    <name type="common">fe'i banana</name>
    <dbReference type="NCBI Taxonomy" id="320322"/>
    <lineage>
        <taxon>Eukaryota</taxon>
        <taxon>Viridiplantae</taxon>
        <taxon>Streptophyta</taxon>
        <taxon>Embryophyta</taxon>
        <taxon>Tracheophyta</taxon>
        <taxon>Spermatophyta</taxon>
        <taxon>Magnoliopsida</taxon>
        <taxon>Liliopsida</taxon>
        <taxon>Zingiberales</taxon>
        <taxon>Musaceae</taxon>
        <taxon>Musa</taxon>
    </lineage>
</organism>
<evidence type="ECO:0000256" key="4">
    <source>
        <dbReference type="ARBA" id="ARBA00047718"/>
    </source>
</evidence>
<dbReference type="SUPFAM" id="SSF102405">
    <property type="entry name" value="MCP/YpsA-like"/>
    <property type="match status" value="1"/>
</dbReference>
<dbReference type="InterPro" id="IPR031100">
    <property type="entry name" value="LOG_fam"/>
</dbReference>
<evidence type="ECO:0000313" key="7">
    <source>
        <dbReference type="EMBL" id="URE25555.1"/>
    </source>
</evidence>
<comment type="catalytic activity">
    <reaction evidence="4 6">
        <text>N(6)-(dimethylallyl)adenosine 5'-phosphate + H2O = N(6)-dimethylallyladenine + D-ribose 5-phosphate</text>
        <dbReference type="Rhea" id="RHEA:48560"/>
        <dbReference type="ChEBI" id="CHEBI:15377"/>
        <dbReference type="ChEBI" id="CHEBI:17660"/>
        <dbReference type="ChEBI" id="CHEBI:57526"/>
        <dbReference type="ChEBI" id="CHEBI:78346"/>
        <dbReference type="EC" id="3.2.2.n1"/>
    </reaction>
</comment>
<dbReference type="Proteomes" id="UP001055439">
    <property type="component" value="Chromosome 8"/>
</dbReference>
<dbReference type="Pfam" id="PF03641">
    <property type="entry name" value="Lysine_decarbox"/>
    <property type="match status" value="1"/>
</dbReference>
<dbReference type="EMBL" id="CP097510">
    <property type="protein sequence ID" value="URE25555.1"/>
    <property type="molecule type" value="Genomic_DNA"/>
</dbReference>
<evidence type="ECO:0000256" key="5">
    <source>
        <dbReference type="ARBA" id="ARBA00049153"/>
    </source>
</evidence>
<comment type="similarity">
    <text evidence="1 6">Belongs to the LOG family.</text>
</comment>
<dbReference type="PANTHER" id="PTHR31223:SF51">
    <property type="entry name" value="CYTOKININ RIBOSIDE 5'-MONOPHOSPHATE PHOSPHORIBOHYDROLASE LOG4-RELATED"/>
    <property type="match status" value="1"/>
</dbReference>
<reference evidence="7" key="1">
    <citation type="submission" date="2022-05" db="EMBL/GenBank/DDBJ databases">
        <title>The Musa troglodytarum L. genome provides insights into the mechanism of non-climacteric behaviour and enrichment of carotenoids.</title>
        <authorList>
            <person name="Wang J."/>
        </authorList>
    </citation>
    <scope>NUCLEOTIDE SEQUENCE</scope>
    <source>
        <tissue evidence="7">Leaf</tissue>
    </source>
</reference>
<comment type="function">
    <text evidence="6">Cytokinin-activating enzyme working in the direct activation pathway. Phosphoribohydrolase that converts inactive cytokinin nucleotides to the biologically active free-base forms.</text>
</comment>
<evidence type="ECO:0000256" key="1">
    <source>
        <dbReference type="ARBA" id="ARBA00006763"/>
    </source>
</evidence>
<proteinExistence type="inferred from homology"/>
<keyword evidence="6" id="KW-0378">Hydrolase</keyword>
<dbReference type="Gene3D" id="3.40.50.450">
    <property type="match status" value="1"/>
</dbReference>
<name>A0A9E7H2E6_9LILI</name>
<dbReference type="EC" id="3.2.2.n1" evidence="2 6"/>
<dbReference type="GO" id="GO:0016799">
    <property type="term" value="F:hydrolase activity, hydrolyzing N-glycosyl compounds"/>
    <property type="evidence" value="ECO:0007669"/>
    <property type="project" value="TreeGrafter"/>
</dbReference>
<dbReference type="GO" id="GO:0005634">
    <property type="term" value="C:nucleus"/>
    <property type="evidence" value="ECO:0007669"/>
    <property type="project" value="TreeGrafter"/>
</dbReference>
<gene>
    <name evidence="7" type="ORF">MUK42_16088</name>
</gene>
<evidence type="ECO:0000256" key="6">
    <source>
        <dbReference type="RuleBase" id="RU363015"/>
    </source>
</evidence>
<evidence type="ECO:0000256" key="3">
    <source>
        <dbReference type="ARBA" id="ARBA00022712"/>
    </source>
</evidence>
<protein>
    <recommendedName>
        <fullName evidence="2 6">Cytokinin riboside 5'-monophosphate phosphoribohydrolase</fullName>
        <ecNumber evidence="2 6">3.2.2.n1</ecNumber>
    </recommendedName>
</protein>
<sequence>MIYNTKYQLFEQENLCSLLLPLGTLILEGMEASQQNAVGGGNKGRFKSICVFCGSRHGNRTSFSEAALDLGKKLVERKIDLVYGGGSVGLMGLISKTVFDGGCNVLGVIPTALLPSEVQFQLIFLYQLSRESAQISGETIGEVKTVADMHERKSEMAKNADAFIALPGGYGTMEELLEMVAWSQLGIHGKPVGILNVDGYYNDLLALFKKGVEEGFIEDSASQIVVSADNAEDLIRKMEERMGEKRMRETSKKRKRS</sequence>
<dbReference type="GO" id="GO:0009691">
    <property type="term" value="P:cytokinin biosynthetic process"/>
    <property type="evidence" value="ECO:0007669"/>
    <property type="project" value="UniProtKB-UniRule"/>
</dbReference>
<dbReference type="OrthoDB" id="414463at2759"/>
<evidence type="ECO:0000256" key="2">
    <source>
        <dbReference type="ARBA" id="ARBA00012205"/>
    </source>
</evidence>
<dbReference type="NCBIfam" id="TIGR00730">
    <property type="entry name" value="Rossman fold protein, TIGR00730 family"/>
    <property type="match status" value="1"/>
</dbReference>
<keyword evidence="8" id="KW-1185">Reference proteome</keyword>
<dbReference type="InterPro" id="IPR005269">
    <property type="entry name" value="LOG"/>
</dbReference>